<accession>A0A653E0H2</accession>
<dbReference type="SUPFAM" id="SSF53850">
    <property type="entry name" value="Periplasmic binding protein-like II"/>
    <property type="match status" value="1"/>
</dbReference>
<evidence type="ECO:0000259" key="1">
    <source>
        <dbReference type="Pfam" id="PF00497"/>
    </source>
</evidence>
<gene>
    <name evidence="2" type="ORF">PMYSY11_1089</name>
</gene>
<organism evidence="2">
    <name type="scientific">Pseudomonas marincola</name>
    <dbReference type="NCBI Taxonomy" id="437900"/>
    <lineage>
        <taxon>Bacteria</taxon>
        <taxon>Pseudomonadati</taxon>
        <taxon>Pseudomonadota</taxon>
        <taxon>Gammaproteobacteria</taxon>
        <taxon>Pseudomonadales</taxon>
        <taxon>Pseudomonadaceae</taxon>
        <taxon>Pseudomonas</taxon>
    </lineage>
</organism>
<dbReference type="PANTHER" id="PTHR38834">
    <property type="entry name" value="PERIPLASMIC SUBSTRATE BINDING PROTEIN FAMILY 3"/>
    <property type="match status" value="1"/>
</dbReference>
<dbReference type="AlphaFoldDB" id="A0A653E0H2"/>
<proteinExistence type="predicted"/>
<dbReference type="Pfam" id="PF00497">
    <property type="entry name" value="SBP_bac_3"/>
    <property type="match status" value="1"/>
</dbReference>
<evidence type="ECO:0000313" key="2">
    <source>
        <dbReference type="EMBL" id="VEV96136.1"/>
    </source>
</evidence>
<protein>
    <submittedName>
        <fullName evidence="2">ABC transporter substrate-binding protein</fullName>
    </submittedName>
</protein>
<feature type="domain" description="Solute-binding protein family 3/N-terminal" evidence="1">
    <location>
        <begin position="19"/>
        <end position="232"/>
    </location>
</feature>
<name>A0A653E0H2_9PSED</name>
<dbReference type="Gene3D" id="3.40.190.10">
    <property type="entry name" value="Periplasmic binding protein-like II"/>
    <property type="match status" value="2"/>
</dbReference>
<sequence>MLLSLLGVQASAAMRFYTEEAAPLAFMQDGEMRGMSAELVNALIARTGEPSTVEIVPWTRGYYLAQREPDTALFSTVRTPEREASFQWVGPILVGSSRFYSLKSNPIEVNSLQDAAASGPLALPKKWYSYESLQHMGLSNLYGVDSAKIMVRMLKRGRVNLIATQDLTLEQELATGGLVPADVRAHMSFMKSAYYIAFSPATSPAKVALWQSALDDMRADGSYEKIVHKWLPHVDVNTSAE</sequence>
<reference evidence="2" key="1">
    <citation type="submission" date="2019-02" db="EMBL/GenBank/DDBJ databases">
        <authorList>
            <consortium name="Genoscope - CEA"/>
            <person name="William W."/>
        </authorList>
    </citation>
    <scope>NUCLEOTIDE SEQUENCE [LARGE SCALE GENOMIC DNA]</scope>
    <source>
        <strain evidence="2">YSy11</strain>
    </source>
</reference>
<dbReference type="PANTHER" id="PTHR38834:SF3">
    <property type="entry name" value="SOLUTE-BINDING PROTEIN FAMILY 3_N-TERMINAL DOMAIN-CONTAINING PROTEIN"/>
    <property type="match status" value="1"/>
</dbReference>
<dbReference type="RefSeq" id="WP_239655506.1">
    <property type="nucleotide sequence ID" value="NZ_LR215729.2"/>
</dbReference>
<dbReference type="EMBL" id="LR215729">
    <property type="protein sequence ID" value="VEV96136.1"/>
    <property type="molecule type" value="Genomic_DNA"/>
</dbReference>
<dbReference type="InterPro" id="IPR001638">
    <property type="entry name" value="Solute-binding_3/MltF_N"/>
</dbReference>